<keyword evidence="1" id="KW-0547">Nucleotide-binding</keyword>
<dbReference type="InterPro" id="IPR050235">
    <property type="entry name" value="CK1_Ser-Thr_kinase"/>
</dbReference>
<dbReference type="Gene3D" id="3.30.200.20">
    <property type="entry name" value="Phosphorylase Kinase, domain 1"/>
    <property type="match status" value="1"/>
</dbReference>
<dbReference type="GO" id="GO:0005524">
    <property type="term" value="F:ATP binding"/>
    <property type="evidence" value="ECO:0007669"/>
    <property type="project" value="UniProtKB-UniRule"/>
</dbReference>
<reference evidence="3" key="2">
    <citation type="submission" date="2022-10" db="EMBL/GenBank/DDBJ databases">
        <authorList>
            <consortium name="ENA_rothamsted_submissions"/>
            <consortium name="culmorum"/>
            <person name="King R."/>
        </authorList>
    </citation>
    <scope>NUCLEOTIDE SEQUENCE</scope>
</reference>
<protein>
    <recommendedName>
        <fullName evidence="2">Protein kinase domain-containing protein</fullName>
    </recommendedName>
</protein>
<dbReference type="GO" id="GO:0004672">
    <property type="term" value="F:protein kinase activity"/>
    <property type="evidence" value="ECO:0007669"/>
    <property type="project" value="InterPro"/>
</dbReference>
<dbReference type="EMBL" id="OU899035">
    <property type="protein sequence ID" value="CAH1721930.1"/>
    <property type="molecule type" value="Genomic_DNA"/>
</dbReference>
<feature type="domain" description="Protein kinase" evidence="2">
    <location>
        <begin position="36"/>
        <end position="288"/>
    </location>
</feature>
<evidence type="ECO:0000313" key="4">
    <source>
        <dbReference type="Proteomes" id="UP001154329"/>
    </source>
</evidence>
<gene>
    <name evidence="3" type="ORF">APHIGO_LOCUS4590</name>
</gene>
<accession>A0A9P0IXY9</accession>
<dbReference type="Proteomes" id="UP001154329">
    <property type="component" value="Chromosome 2"/>
</dbReference>
<evidence type="ECO:0000256" key="1">
    <source>
        <dbReference type="PROSITE-ProRule" id="PRU10141"/>
    </source>
</evidence>
<sequence length="288" mass="33507">MAQQKKTTIPGISQPPSLTQKTLVRSSKTILVDAHYKLGKKIGKGNFGEVRIGKDIRNNEDVAIKTEPITAKIPQLMFEYNIYRQLGATDKTHKMKGIPKVYCYKLAGTQYNALVLELLGPSLEDLFNACERKFTLKTILMIAIHTLHRIETVHEKGIVFRDIKPENFVVGRNLMKKDNIIYIIEQSRRDDLESLGHMYMYLARGSLPWQGLKVQNAKERFQKIGEMKKNTPIESLCDGYPEMAEYMKYVRHLEFYEEPNYRFLRHIFTTALHKNGFEDDQIFDWVDK</sequence>
<organism evidence="3 4">
    <name type="scientific">Aphis gossypii</name>
    <name type="common">Cotton aphid</name>
    <dbReference type="NCBI Taxonomy" id="80765"/>
    <lineage>
        <taxon>Eukaryota</taxon>
        <taxon>Metazoa</taxon>
        <taxon>Ecdysozoa</taxon>
        <taxon>Arthropoda</taxon>
        <taxon>Hexapoda</taxon>
        <taxon>Insecta</taxon>
        <taxon>Pterygota</taxon>
        <taxon>Neoptera</taxon>
        <taxon>Paraneoptera</taxon>
        <taxon>Hemiptera</taxon>
        <taxon>Sternorrhyncha</taxon>
        <taxon>Aphidomorpha</taxon>
        <taxon>Aphidoidea</taxon>
        <taxon>Aphididae</taxon>
        <taxon>Aphidini</taxon>
        <taxon>Aphis</taxon>
        <taxon>Aphis</taxon>
    </lineage>
</organism>
<dbReference type="PROSITE" id="PS00107">
    <property type="entry name" value="PROTEIN_KINASE_ATP"/>
    <property type="match status" value="1"/>
</dbReference>
<evidence type="ECO:0000313" key="3">
    <source>
        <dbReference type="EMBL" id="CAH1721930.1"/>
    </source>
</evidence>
<dbReference type="InterPro" id="IPR011009">
    <property type="entry name" value="Kinase-like_dom_sf"/>
</dbReference>
<dbReference type="AlphaFoldDB" id="A0A9P0IXY9"/>
<name>A0A9P0IXY9_APHGO</name>
<dbReference type="PANTHER" id="PTHR11909">
    <property type="entry name" value="CASEIN KINASE-RELATED"/>
    <property type="match status" value="1"/>
</dbReference>
<reference evidence="3" key="1">
    <citation type="submission" date="2022-02" db="EMBL/GenBank/DDBJ databases">
        <authorList>
            <person name="King R."/>
        </authorList>
    </citation>
    <scope>NUCLEOTIDE SEQUENCE</scope>
</reference>
<dbReference type="Pfam" id="PF00069">
    <property type="entry name" value="Pkinase"/>
    <property type="match status" value="1"/>
</dbReference>
<dbReference type="InterPro" id="IPR000719">
    <property type="entry name" value="Prot_kinase_dom"/>
</dbReference>
<dbReference type="PROSITE" id="PS50011">
    <property type="entry name" value="PROTEIN_KINASE_DOM"/>
    <property type="match status" value="1"/>
</dbReference>
<dbReference type="Gene3D" id="1.10.510.10">
    <property type="entry name" value="Transferase(Phosphotransferase) domain 1"/>
    <property type="match status" value="2"/>
</dbReference>
<proteinExistence type="predicted"/>
<keyword evidence="1" id="KW-0067">ATP-binding</keyword>
<dbReference type="SMART" id="SM00220">
    <property type="entry name" value="S_TKc"/>
    <property type="match status" value="1"/>
</dbReference>
<dbReference type="SUPFAM" id="SSF56112">
    <property type="entry name" value="Protein kinase-like (PK-like)"/>
    <property type="match status" value="1"/>
</dbReference>
<keyword evidence="4" id="KW-1185">Reference proteome</keyword>
<feature type="binding site" evidence="1">
    <location>
        <position position="65"/>
    </location>
    <ligand>
        <name>ATP</name>
        <dbReference type="ChEBI" id="CHEBI:30616"/>
    </ligand>
</feature>
<dbReference type="InterPro" id="IPR017441">
    <property type="entry name" value="Protein_kinase_ATP_BS"/>
</dbReference>
<evidence type="ECO:0000259" key="2">
    <source>
        <dbReference type="PROSITE" id="PS50011"/>
    </source>
</evidence>